<dbReference type="STRING" id="758793.BRPE64_ACDS05180"/>
<comment type="similarity">
    <text evidence="1">Belongs to the FGGY kinase family.</text>
</comment>
<protein>
    <submittedName>
        <fullName evidence="6">Putative sugar kinase protein</fullName>
    </submittedName>
</protein>
<feature type="domain" description="Carbohydrate kinase FGGY N-terminal" evidence="4">
    <location>
        <begin position="4"/>
        <end position="233"/>
    </location>
</feature>
<dbReference type="InterPro" id="IPR018485">
    <property type="entry name" value="FGGY_C"/>
</dbReference>
<gene>
    <name evidence="6" type="primary">xylB</name>
    <name evidence="6" type="ORF">BRPE64_ACDS05180</name>
</gene>
<dbReference type="SUPFAM" id="SSF53067">
    <property type="entry name" value="Actin-like ATPase domain"/>
    <property type="match status" value="2"/>
</dbReference>
<name>R4WWL7_9BURK</name>
<dbReference type="InterPro" id="IPR050406">
    <property type="entry name" value="FGGY_Carb_Kinase"/>
</dbReference>
<dbReference type="InterPro" id="IPR043129">
    <property type="entry name" value="ATPase_NBD"/>
</dbReference>
<dbReference type="InterPro" id="IPR018484">
    <property type="entry name" value="FGGY_N"/>
</dbReference>
<evidence type="ECO:0000259" key="4">
    <source>
        <dbReference type="Pfam" id="PF00370"/>
    </source>
</evidence>
<keyword evidence="2" id="KW-0808">Transferase</keyword>
<dbReference type="PANTHER" id="PTHR43095:SF5">
    <property type="entry name" value="XYLULOSE KINASE"/>
    <property type="match status" value="1"/>
</dbReference>
<evidence type="ECO:0000313" key="7">
    <source>
        <dbReference type="Proteomes" id="UP000013966"/>
    </source>
</evidence>
<evidence type="ECO:0000256" key="1">
    <source>
        <dbReference type="ARBA" id="ARBA00009156"/>
    </source>
</evidence>
<feature type="domain" description="Carbohydrate kinase FGGY C-terminal" evidence="5">
    <location>
        <begin position="245"/>
        <end position="425"/>
    </location>
</feature>
<dbReference type="Gene3D" id="3.30.420.40">
    <property type="match status" value="2"/>
</dbReference>
<evidence type="ECO:0000313" key="6">
    <source>
        <dbReference type="EMBL" id="BAN22272.1"/>
    </source>
</evidence>
<accession>R4WWL7</accession>
<dbReference type="AlphaFoldDB" id="R4WWL7"/>
<dbReference type="KEGG" id="buo:BRPE64_ACDS05180"/>
<dbReference type="Pfam" id="PF02782">
    <property type="entry name" value="FGGY_C"/>
    <property type="match status" value="1"/>
</dbReference>
<dbReference type="EMBL" id="AP013058">
    <property type="protein sequence ID" value="BAN22272.1"/>
    <property type="molecule type" value="Genomic_DNA"/>
</dbReference>
<dbReference type="OrthoDB" id="9805576at2"/>
<evidence type="ECO:0000259" key="5">
    <source>
        <dbReference type="Pfam" id="PF02782"/>
    </source>
</evidence>
<dbReference type="GO" id="GO:0005975">
    <property type="term" value="P:carbohydrate metabolic process"/>
    <property type="evidence" value="ECO:0007669"/>
    <property type="project" value="InterPro"/>
</dbReference>
<dbReference type="PANTHER" id="PTHR43095">
    <property type="entry name" value="SUGAR KINASE"/>
    <property type="match status" value="1"/>
</dbReference>
<dbReference type="Proteomes" id="UP000013966">
    <property type="component" value="Chromosome 1"/>
</dbReference>
<keyword evidence="7" id="KW-1185">Reference proteome</keyword>
<dbReference type="RefSeq" id="WP_016344434.1">
    <property type="nucleotide sequence ID" value="NC_021287.1"/>
</dbReference>
<dbReference type="InterPro" id="IPR000577">
    <property type="entry name" value="Carb_kinase_FGGY"/>
</dbReference>
<keyword evidence="3 6" id="KW-0418">Kinase</keyword>
<evidence type="ECO:0000256" key="2">
    <source>
        <dbReference type="ARBA" id="ARBA00022679"/>
    </source>
</evidence>
<dbReference type="GO" id="GO:0016301">
    <property type="term" value="F:kinase activity"/>
    <property type="evidence" value="ECO:0007669"/>
    <property type="project" value="UniProtKB-KW"/>
</dbReference>
<dbReference type="Pfam" id="PF00370">
    <property type="entry name" value="FGGY_N"/>
    <property type="match status" value="1"/>
</dbReference>
<dbReference type="HOGENOM" id="CLU_009281_3_0_4"/>
<evidence type="ECO:0000256" key="3">
    <source>
        <dbReference type="ARBA" id="ARBA00022777"/>
    </source>
</evidence>
<sequence>MRFLGIDLGTGSLKLAILDENGREIAIASAAYAVTSAQPGWAETPVDTWYAALVDAAARLPAGKREAVVAIGFSGQMHGVVPSAANGRALRPAMLWPDTRARALLDAWPEPQPNPVAPGMAGPLLRWLVTHEADVAGETRWALQPKDWLRAKLGGAFVTDPSDACATALAHPSGEWDDALIDKLGLPRAWFAPLAASHEAGGVLSAQAASALGLRAGIPMAVGAGDTPCAALGSGLSADGDALLTTGTGGQIVVMCKDAPAPAHGLHTYRSATGAWYRMAAMQNVGVALEAVRGWLGYASWAQAYDDAFAADASATVSFLPYLSGERSPWMNPNARGGWLGLGLDDTRGTLMRAAFEGVAFALRAGLDAIRRNGAALDSMRLAGGGSVDPRWRQLLADALQVELHAVDCPNAATRGAAMLGGIAAGHWRIGDSASLAPHATLAATPRANASLDARLARFIDLYRRTEAWF</sequence>
<dbReference type="CDD" id="cd07808">
    <property type="entry name" value="ASKHA_NBD_FGGY_EcXK-like"/>
    <property type="match status" value="1"/>
</dbReference>
<dbReference type="PIRSF" id="PIRSF000538">
    <property type="entry name" value="GlpK"/>
    <property type="match status" value="1"/>
</dbReference>
<organism evidence="6 7">
    <name type="scientific">Caballeronia insecticola</name>
    <dbReference type="NCBI Taxonomy" id="758793"/>
    <lineage>
        <taxon>Bacteria</taxon>
        <taxon>Pseudomonadati</taxon>
        <taxon>Pseudomonadota</taxon>
        <taxon>Betaproteobacteria</taxon>
        <taxon>Burkholderiales</taxon>
        <taxon>Burkholderiaceae</taxon>
        <taxon>Caballeronia</taxon>
    </lineage>
</organism>
<reference evidence="6 7" key="1">
    <citation type="journal article" date="2013" name="Genome Announc.">
        <title>Complete Genome Sequence of Burkholderia sp. Strain RPE64, Bacterial Symbiont of the Bean Bug Riptortus pedestris.</title>
        <authorList>
            <person name="Shibata T.F."/>
            <person name="Maeda T."/>
            <person name="Nikoh N."/>
            <person name="Yamaguchi K."/>
            <person name="Oshima K."/>
            <person name="Hattori M."/>
            <person name="Nishiyama T."/>
            <person name="Hasebe M."/>
            <person name="Fukatsu T."/>
            <person name="Kikuchi Y."/>
            <person name="Shigenobu S."/>
        </authorList>
    </citation>
    <scope>NUCLEOTIDE SEQUENCE [LARGE SCALE GENOMIC DNA]</scope>
</reference>
<dbReference type="PATRIC" id="fig|758793.3.peg.517"/>
<reference evidence="6 7" key="2">
    <citation type="journal article" date="2018" name="Int. J. Syst. Evol. Microbiol.">
        <title>Burkholderia insecticola sp. nov., a gut symbiotic bacterium of the bean bug Riptortus pedestris.</title>
        <authorList>
            <person name="Takeshita K."/>
            <person name="Tamaki H."/>
            <person name="Ohbayashi T."/>
            <person name="Meng X.-Y."/>
            <person name="Sone T."/>
            <person name="Mitani Y."/>
            <person name="Peeters C."/>
            <person name="Kikuchi Y."/>
            <person name="Vandamme P."/>
        </authorList>
    </citation>
    <scope>NUCLEOTIDE SEQUENCE [LARGE SCALE GENOMIC DNA]</scope>
    <source>
        <strain evidence="6">RPE64</strain>
    </source>
</reference>
<proteinExistence type="inferred from homology"/>